<comment type="subcellular location">
    <subcellularLocation>
        <location evidence="1">Secreted</location>
    </subcellularLocation>
</comment>
<proteinExistence type="predicted"/>
<dbReference type="SMART" id="SM00198">
    <property type="entry name" value="SCP"/>
    <property type="match status" value="1"/>
</dbReference>
<keyword evidence="2" id="KW-0964">Secreted</keyword>
<keyword evidence="5" id="KW-1185">Reference proteome</keyword>
<accession>A0A9R0D6S8</accession>
<feature type="region of interest" description="Disordered" evidence="3">
    <location>
        <begin position="408"/>
        <end position="511"/>
    </location>
</feature>
<evidence type="ECO:0000259" key="4">
    <source>
        <dbReference type="SMART" id="SM00198"/>
    </source>
</evidence>
<dbReference type="Pfam" id="PF00188">
    <property type="entry name" value="CAP"/>
    <property type="match status" value="1"/>
</dbReference>
<dbReference type="RefSeq" id="XP_035442502.2">
    <property type="nucleotide sequence ID" value="XM_035586609.2"/>
</dbReference>
<feature type="region of interest" description="Disordered" evidence="3">
    <location>
        <begin position="946"/>
        <end position="970"/>
    </location>
</feature>
<feature type="compositionally biased region" description="Basic and acidic residues" evidence="3">
    <location>
        <begin position="884"/>
        <end position="895"/>
    </location>
</feature>
<feature type="domain" description="SCP" evidence="4">
    <location>
        <begin position="81"/>
        <end position="275"/>
    </location>
</feature>
<feature type="compositionally biased region" description="Basic and acidic residues" evidence="3">
    <location>
        <begin position="498"/>
        <end position="511"/>
    </location>
</feature>
<dbReference type="Gene3D" id="3.40.33.10">
    <property type="entry name" value="CAP"/>
    <property type="match status" value="1"/>
</dbReference>
<dbReference type="GO" id="GO:0005576">
    <property type="term" value="C:extracellular region"/>
    <property type="evidence" value="ECO:0007669"/>
    <property type="project" value="UniProtKB-SubCell"/>
</dbReference>
<dbReference type="SUPFAM" id="SSF55797">
    <property type="entry name" value="PR-1-like"/>
    <property type="match status" value="1"/>
</dbReference>
<gene>
    <name evidence="6" type="primary">LOC118270825</name>
</gene>
<feature type="region of interest" description="Disordered" evidence="3">
    <location>
        <begin position="884"/>
        <end position="905"/>
    </location>
</feature>
<evidence type="ECO:0000313" key="6">
    <source>
        <dbReference type="RefSeq" id="XP_035442502.2"/>
    </source>
</evidence>
<dbReference type="OrthoDB" id="7174251at2759"/>
<dbReference type="InterPro" id="IPR035940">
    <property type="entry name" value="CAP_sf"/>
</dbReference>
<evidence type="ECO:0000313" key="5">
    <source>
        <dbReference type="Proteomes" id="UP000829999"/>
    </source>
</evidence>
<protein>
    <submittedName>
        <fullName evidence="6">Uncharacterized protein LOC118270825</fullName>
    </submittedName>
</protein>
<dbReference type="AlphaFoldDB" id="A0A9R0D6S8"/>
<name>A0A9R0D6S8_SPOFR</name>
<dbReference type="SUPFAM" id="SSF101447">
    <property type="entry name" value="Formin homology 2 domain (FH2 domain)"/>
    <property type="match status" value="1"/>
</dbReference>
<evidence type="ECO:0000256" key="3">
    <source>
        <dbReference type="SAM" id="MobiDB-lite"/>
    </source>
</evidence>
<dbReference type="GeneID" id="118270825"/>
<dbReference type="InterPro" id="IPR002413">
    <property type="entry name" value="V5_allergen-like"/>
</dbReference>
<reference evidence="6" key="1">
    <citation type="submission" date="2025-08" db="UniProtKB">
        <authorList>
            <consortium name="RefSeq"/>
        </authorList>
    </citation>
    <scope>IDENTIFICATION</scope>
    <source>
        <tissue evidence="6">Whole larval tissue</tissue>
    </source>
</reference>
<dbReference type="CDD" id="cd05380">
    <property type="entry name" value="CAP_euk"/>
    <property type="match status" value="1"/>
</dbReference>
<sequence length="987" mass="114108">MKDLVDIKMFKLIPVLLVFELRLSRCSLVIDSLSQQSISISDYCPSFHFCKEGAHVMCMYYNPDHVLGPHCSNGVNISFNEELATTVLEVVNAFRSKIANGKETGKENKKLPRAYGMFRLQWDNELATFAQVLANQCILQHDLCRSTRRFPSPGQTLALKMFLYPDWRIIGSNDEDFTGLSEDKKMHTVTSALKNWYLTKTDVTEYMAMVHPDFNLIPKHEAKGRPYLELIHGATTHIGCGFCGFSQYVPLDYKNNSGFNSIFTVCNYSAKPQIGRSVYNMDPPAPGQGYSPKCGCPPGSEEDEDCLCNLLPRKAERKVKCNSLDGKGCDPTLVLLPIFTVEDAPPDKLFEHADSIRDPLRDFIFESTDNSSVSQRMRQYQTMFDSFNPKPKARQSILRNIPTISHAARVAGKRKTSQRSNVIHRVQEVSPAFPPMEDPPLPPPRIPPPPPPLRPPPPPPSRPARTHHRTRAPPPIPPRKPSHARTSPKRNYSPARRAHVDHQSTDVLHSHDTFDSPRILLRQSRKPKKSSIFTKVAQFKLPAKKDVSPRKDYSNLHKEFDKYLKRLQYANRRNDVHSEVITPDLERLHTEVHADEITTEIILKTAEEKLINFNQYLKENKYNMDNHSLDMVLKDENDKNNKLLSLLNTLEKEVKRNALDGDEKELIDAKIRKIYGSIVGTTERTLLSSTTTNGYDSDIAEIDIGNSKNSGKYELVNFTDGEKHPKNYDYLVDSRNRKLNSDLLHKRYNNNLDENGFSDSEGKHDIYNYNKYNYNYGHKYGMKDFANKYNKNHDHNKYSENNVDSKFGIRHKYTQNDPKYHHNYDWIHKYDETVPVHKNTLKYEGKDFNEFRELKHSLTSMEDDAIKYSNLLEFRNRELAKHIHDRQDRDGRRIGEPGNPRNKIERKSNTMYNYQDDIIDDPLSLERRKYFQEKLDNIERMLLSRSSDHGGNRVRRMKPASPRTGSKSDNYVPHRARILHSVMYEFY</sequence>
<dbReference type="InterPro" id="IPR014044">
    <property type="entry name" value="CAP_dom"/>
</dbReference>
<evidence type="ECO:0000256" key="2">
    <source>
        <dbReference type="ARBA" id="ARBA00022525"/>
    </source>
</evidence>
<feature type="compositionally biased region" description="Pro residues" evidence="3">
    <location>
        <begin position="432"/>
        <end position="462"/>
    </location>
</feature>
<dbReference type="PRINTS" id="PR00838">
    <property type="entry name" value="V5ALLERGEN"/>
</dbReference>
<organism evidence="5 6">
    <name type="scientific">Spodoptera frugiperda</name>
    <name type="common">Fall armyworm</name>
    <dbReference type="NCBI Taxonomy" id="7108"/>
    <lineage>
        <taxon>Eukaryota</taxon>
        <taxon>Metazoa</taxon>
        <taxon>Ecdysozoa</taxon>
        <taxon>Arthropoda</taxon>
        <taxon>Hexapoda</taxon>
        <taxon>Insecta</taxon>
        <taxon>Pterygota</taxon>
        <taxon>Neoptera</taxon>
        <taxon>Endopterygota</taxon>
        <taxon>Lepidoptera</taxon>
        <taxon>Glossata</taxon>
        <taxon>Ditrysia</taxon>
        <taxon>Noctuoidea</taxon>
        <taxon>Noctuidae</taxon>
        <taxon>Amphipyrinae</taxon>
        <taxon>Spodoptera</taxon>
    </lineage>
</organism>
<evidence type="ECO:0000256" key="1">
    <source>
        <dbReference type="ARBA" id="ARBA00004613"/>
    </source>
</evidence>
<dbReference type="Proteomes" id="UP000829999">
    <property type="component" value="Chromosome 13"/>
</dbReference>